<gene>
    <name evidence="2" type="ORF">CTOB1V02_LOCUS12252</name>
</gene>
<protein>
    <submittedName>
        <fullName evidence="2">Uncharacterized protein</fullName>
    </submittedName>
</protein>
<evidence type="ECO:0000313" key="2">
    <source>
        <dbReference type="EMBL" id="CAD7234436.1"/>
    </source>
</evidence>
<feature type="compositionally biased region" description="Polar residues" evidence="1">
    <location>
        <begin position="97"/>
        <end position="106"/>
    </location>
</feature>
<evidence type="ECO:0000256" key="1">
    <source>
        <dbReference type="SAM" id="MobiDB-lite"/>
    </source>
</evidence>
<proteinExistence type="predicted"/>
<feature type="region of interest" description="Disordered" evidence="1">
    <location>
        <begin position="1"/>
        <end position="112"/>
    </location>
</feature>
<reference evidence="2" key="1">
    <citation type="submission" date="2020-11" db="EMBL/GenBank/DDBJ databases">
        <authorList>
            <person name="Tran Van P."/>
        </authorList>
    </citation>
    <scope>NUCLEOTIDE SEQUENCE</scope>
</reference>
<accession>A0A7R8WSU1</accession>
<name>A0A7R8WSU1_9CRUS</name>
<dbReference type="AlphaFoldDB" id="A0A7R8WSU1"/>
<feature type="compositionally biased region" description="Basic and acidic residues" evidence="1">
    <location>
        <begin position="64"/>
        <end position="74"/>
    </location>
</feature>
<organism evidence="2">
    <name type="scientific">Cyprideis torosa</name>
    <dbReference type="NCBI Taxonomy" id="163714"/>
    <lineage>
        <taxon>Eukaryota</taxon>
        <taxon>Metazoa</taxon>
        <taxon>Ecdysozoa</taxon>
        <taxon>Arthropoda</taxon>
        <taxon>Crustacea</taxon>
        <taxon>Oligostraca</taxon>
        <taxon>Ostracoda</taxon>
        <taxon>Podocopa</taxon>
        <taxon>Podocopida</taxon>
        <taxon>Cytherocopina</taxon>
        <taxon>Cytheroidea</taxon>
        <taxon>Cytherideidae</taxon>
        <taxon>Cyprideis</taxon>
    </lineage>
</organism>
<sequence length="388" mass="41796">MTRSQTRKGSTPTSTPPTVPGLTSRTRRSGNRSPREPPRSPPPRQSPVVLPVLVDRTPRKRRAKDACAVERRPADSTTPDVPPGKNAAESEDGVSENVPSNDVVSSTREEDSGIVMLGATLNGTASSDEDPVGEWRGIPVTKNVSPTSGIALKKFIIAELGSSTVTSSLSVKLSRLESSVIETWTKKTTEEVSGNFGSQEMGDTAPASHSGNNPRRRTRWQCADQQTLPSPADPLTEDGDLPFPVPPSSPVGVEEYAPFVFRAGPNSPGGDDCLFDDDIPKLQSRSRSFRLPLRTGVSFSPITLLRSPMVDGSRLPDSMAVSRSLSQLNLSASDLSLTRPLSKSCLSLARPEGFCEAGSSESGSVWESVKRRLFFKRILKWFGHGESK</sequence>
<dbReference type="EMBL" id="OB668696">
    <property type="protein sequence ID" value="CAD7234436.1"/>
    <property type="molecule type" value="Genomic_DNA"/>
</dbReference>
<feature type="region of interest" description="Disordered" evidence="1">
    <location>
        <begin position="189"/>
        <end position="219"/>
    </location>
</feature>